<evidence type="ECO:0000256" key="7">
    <source>
        <dbReference type="ARBA" id="ARBA00023004"/>
    </source>
</evidence>
<dbReference type="GO" id="GO:0009055">
    <property type="term" value="F:electron transfer activity"/>
    <property type="evidence" value="ECO:0007669"/>
    <property type="project" value="InterPro"/>
</dbReference>
<dbReference type="PROSITE" id="PS51007">
    <property type="entry name" value="CYTC"/>
    <property type="match status" value="1"/>
</dbReference>
<keyword evidence="9" id="KW-0732">Signal</keyword>
<dbReference type="InterPro" id="IPR008168">
    <property type="entry name" value="Cyt_C_IC"/>
</dbReference>
<dbReference type="Gene3D" id="1.10.760.10">
    <property type="entry name" value="Cytochrome c-like domain"/>
    <property type="match status" value="1"/>
</dbReference>
<dbReference type="GO" id="GO:0020037">
    <property type="term" value="F:heme binding"/>
    <property type="evidence" value="ECO:0007669"/>
    <property type="project" value="InterPro"/>
</dbReference>
<evidence type="ECO:0000259" key="10">
    <source>
        <dbReference type="PROSITE" id="PS51007"/>
    </source>
</evidence>
<keyword evidence="12" id="KW-1185">Reference proteome</keyword>
<reference evidence="11 12" key="1">
    <citation type="submission" date="2018-07" db="EMBL/GenBank/DDBJ databases">
        <authorList>
            <person name="Zhang Y."/>
            <person name="Wang L."/>
            <person name="Ma S."/>
        </authorList>
    </citation>
    <scope>NUCLEOTIDE SEQUENCE [LARGE SCALE GENOMIC DNA]</scope>
    <source>
        <strain evidence="11 12">4-2</strain>
    </source>
</reference>
<evidence type="ECO:0000256" key="5">
    <source>
        <dbReference type="ARBA" id="ARBA00022723"/>
    </source>
</evidence>
<evidence type="ECO:0000256" key="6">
    <source>
        <dbReference type="ARBA" id="ARBA00022982"/>
    </source>
</evidence>
<evidence type="ECO:0000256" key="9">
    <source>
        <dbReference type="SAM" id="SignalP"/>
    </source>
</evidence>
<evidence type="ECO:0000256" key="3">
    <source>
        <dbReference type="ARBA" id="ARBA00022617"/>
    </source>
</evidence>
<dbReference type="Pfam" id="PF13442">
    <property type="entry name" value="Cytochrome_CBB3"/>
    <property type="match status" value="1"/>
</dbReference>
<evidence type="ECO:0000256" key="8">
    <source>
        <dbReference type="PROSITE-ProRule" id="PRU00433"/>
    </source>
</evidence>
<comment type="cofactor">
    <cofactor evidence="1">
        <name>heme c</name>
        <dbReference type="ChEBI" id="CHEBI:61717"/>
    </cofactor>
</comment>
<evidence type="ECO:0000313" key="11">
    <source>
        <dbReference type="EMBL" id="RMC35302.1"/>
    </source>
</evidence>
<keyword evidence="7 8" id="KW-0408">Iron</keyword>
<dbReference type="PRINTS" id="PR00605">
    <property type="entry name" value="CYTCHROMECIC"/>
</dbReference>
<feature type="signal peptide" evidence="9">
    <location>
        <begin position="1"/>
        <end position="24"/>
    </location>
</feature>
<dbReference type="GO" id="GO:0005506">
    <property type="term" value="F:iron ion binding"/>
    <property type="evidence" value="ECO:0007669"/>
    <property type="project" value="InterPro"/>
</dbReference>
<sequence length="113" mass="11612">MPIPTTPLAGAAISFLLTLGSAAAAEPDLEAGRKIFTETSEPACAICHALADAEAVGEVGPNLDQLKPTLEQVRAAVTSGIGVMPAFSETMSEEEIETVSQYVAAVVKDPGKE</sequence>
<name>A0A3M0MC17_9RHOB</name>
<gene>
    <name evidence="11" type="ORF">C9E81_08620</name>
</gene>
<dbReference type="Proteomes" id="UP000273516">
    <property type="component" value="Unassembled WGS sequence"/>
</dbReference>
<dbReference type="OrthoDB" id="9805828at2"/>
<keyword evidence="2" id="KW-0813">Transport</keyword>
<dbReference type="AlphaFoldDB" id="A0A3M0MC17"/>
<feature type="domain" description="Cytochrome c" evidence="10">
    <location>
        <begin position="27"/>
        <end position="107"/>
    </location>
</feature>
<dbReference type="SUPFAM" id="SSF46626">
    <property type="entry name" value="Cytochrome c"/>
    <property type="match status" value="1"/>
</dbReference>
<dbReference type="InterPro" id="IPR009056">
    <property type="entry name" value="Cyt_c-like_dom"/>
</dbReference>
<accession>A0A3M0MC17</accession>
<dbReference type="RefSeq" id="WP_122111927.1">
    <property type="nucleotide sequence ID" value="NZ_QOKZ01000003.1"/>
</dbReference>
<evidence type="ECO:0000313" key="12">
    <source>
        <dbReference type="Proteomes" id="UP000273516"/>
    </source>
</evidence>
<organism evidence="11 12">
    <name type="scientific">Paracoccus alkanivorans</name>
    <dbReference type="NCBI Taxonomy" id="2116655"/>
    <lineage>
        <taxon>Bacteria</taxon>
        <taxon>Pseudomonadati</taxon>
        <taxon>Pseudomonadota</taxon>
        <taxon>Alphaproteobacteria</taxon>
        <taxon>Rhodobacterales</taxon>
        <taxon>Paracoccaceae</taxon>
        <taxon>Paracoccus</taxon>
    </lineage>
</organism>
<keyword evidence="3 8" id="KW-0349">Heme</keyword>
<dbReference type="InterPro" id="IPR036909">
    <property type="entry name" value="Cyt_c-like_dom_sf"/>
</dbReference>
<evidence type="ECO:0000256" key="4">
    <source>
        <dbReference type="ARBA" id="ARBA00022660"/>
    </source>
</evidence>
<evidence type="ECO:0000256" key="2">
    <source>
        <dbReference type="ARBA" id="ARBA00022448"/>
    </source>
</evidence>
<proteinExistence type="predicted"/>
<comment type="caution">
    <text evidence="11">The sequence shown here is derived from an EMBL/GenBank/DDBJ whole genome shotgun (WGS) entry which is preliminary data.</text>
</comment>
<keyword evidence="6" id="KW-0249">Electron transport</keyword>
<evidence type="ECO:0000256" key="1">
    <source>
        <dbReference type="ARBA" id="ARBA00001926"/>
    </source>
</evidence>
<dbReference type="EMBL" id="QOKZ01000003">
    <property type="protein sequence ID" value="RMC35302.1"/>
    <property type="molecule type" value="Genomic_DNA"/>
</dbReference>
<feature type="chain" id="PRO_5017952279" evidence="9">
    <location>
        <begin position="25"/>
        <end position="113"/>
    </location>
</feature>
<protein>
    <submittedName>
        <fullName evidence="11">Cytochrome c</fullName>
    </submittedName>
</protein>
<keyword evidence="5 8" id="KW-0479">Metal-binding</keyword>
<keyword evidence="4" id="KW-0679">Respiratory chain</keyword>